<dbReference type="InterPro" id="IPR012968">
    <property type="entry name" value="FerIin_dom"/>
</dbReference>
<dbReference type="SMART" id="SM00694">
    <property type="entry name" value="DysFC"/>
    <property type="match status" value="2"/>
</dbReference>
<dbReference type="InterPro" id="IPR037721">
    <property type="entry name" value="Ferlin"/>
</dbReference>
<dbReference type="GO" id="GO:0007009">
    <property type="term" value="P:plasma membrane organization"/>
    <property type="evidence" value="ECO:0007669"/>
    <property type="project" value="TreeGrafter"/>
</dbReference>
<gene>
    <name evidence="14" type="ORF">QTO34_006306</name>
</gene>
<evidence type="ECO:0000313" key="14">
    <source>
        <dbReference type="EMBL" id="KAK1332775.1"/>
    </source>
</evidence>
<sequence length="2167" mass="248376">MLRVVVKSAKINPPLTPPPRPCVSVYFRDVKKKTSEGEGNNPTWNETLIWHLWDHPLRDDSFLQVILQDLCSEKKERFIGLVTILLKPLVVKPREVLFVKDLTLLNHSMKPTDCTITLHVAHMTNQDIEKTGDEDLLGVTALEAARQKLMVPSYAVHKELSSKPQHFQVQVKVFEARQLMGNDLKPLVKVVVGGHQNHTRTKMGNNPFFNEIFFQNFHEVPAKFFDYTILIQVQNASAIRANSEIGRFQTDIGFIYHSPGHALHRRWLGLCQPNEPNSGVRGYLKVTICALGVGDQALVDQKLPYDADDTKIHILKSTMVPMNLAYLQFFIYCAEDLHLSESQGGREEVILRETPFSESNVGSGTNWGKAEDTGEDPNREPDLEPDPDLTDSGHDVQDWDRLDTGLIITGPLEMQQKGVSLTLMWQDVVTLHKRSPASPATSSSESGTGMYSGFLPCFGPSFLTLHGGKKAPFQIQEEGASIPSSVKDGLEYRGRVFLELVTNIKSQPDTRIKDLSQEVTSVEKHKNRQKYGLCIIFLSCTMMPNFKDLIQFEVSIGHYGNKMDQNYKPLVSTTQYSPVIYDGNIYNYVPWYNTKPVVALTSYWEDVSFRVDCLNLLHFTRDRLKANLDTLKSMRNPRDPALLPQWRKLLRDLVEDCKHPLPCMIDQPKATELDRKRWQLRSLLLKELAQKAKEVQPRDMVATVEGWLYRLNAVLPEVGAGPLAGSRPRSLCAGLTLLSRQPQVSIPDVMIWLMAKEQRVAYAQVPAHSVLFSPTGALHCGKFCGKTQTLLLQYPEGEGRKDSLPAHLRVCMWLGNVTDSWDLQLLREGEVVVYAETYENQAKYKDQWGQQGLYQSPNFSDVLGHKALPKEDFKEPSGWHWEGKWTVEPQRRLLLDTDINKSQVLEEVYENQQRDLAGAWVPAATPNTDVDGQPVEARENVKCPQGWHVKKNWTVELNHAVDNEGWEYGVGIQPSGLPPVWNSVEKTYYSCRRRRWARVRCRNHGKLNLEQETLSFLQLDHPGPAQEEEGWEYGTMGSKFNLNPQPQSRFRRRCWHRRLAPNKDKGIAPIFLLEGSLGKDLKKQAEKEENRPPSRGLSRTFRGSWKPAPEDTPPPPHLPFIYCIFKKPHYYQLFCYIYQARNLMGSQIQTFQEPFVRLVFLNHSQCTQTLRSSAAPTWAQTLVFQHLLLYESPQDTRESPPLVVLELWQRDSRGKESFRGRSMWPPVVWLDVQHRVLPPMRWHPFAKELGEEEGEILASCELILETESLRRKLPILSVPWKNGVFTLPKSMQPTLRKMAVEVMMILVWGLRNMKQVRSPQLLVECWEEARQTEPIRDFKTNPNFAQSVLFLTLFMPTEEAYALPLVLKVVDNKDFGQQTLVGQANIDSLQPYFCDPWASDYVPPRLPKLSLNKHQLLDDLVEKFCFKSSNAEDEDEYEVDWWSKLFWATGDGKSLKYKDKDYHTLEVWKPQEGDCRGTKAALGPLSGQTLGDKTGSWWSLNPRSQERPSGQTQACSPAARVPRTLLQVYDCELEAVPAFQGLQDFCQTFKLYQEQPKSDSPVVGEFKGLFRVYPFPENPKAPQPPRQFLVWPHKEDFPQQCLVRVYVVRAINLQPQDYNGLCDPYVILKLGQTKLGSRDMYQPNTLNPIFGTMFELSCTIPLEKDLEIELYDFDLFSPDDKIGTTVIDLENRLLSGFGARCGLSQSYCQNGPFRWRDQVPPSFLLEHYAMRKGLLPPLFNPDGDSVFYNGKKFKLQHFEPQPPTARYLGPKKERLALYLLHAQGLVPEHLETRMLYSSSQPGIDQGKIQMWVDIFPTKLGLLAPQSTSGPGSLKRCHGRRYELRCIIWKTAHVDLKSVNLSNEKMSDIYVKGLQLGTGDSAHEPQVRDSDPRWLFGLEKDMQKTDIHYQSLTGEGIFNWRFIFTLDYLVAEQMCVLSEKDYMWSLDPMVMKFPARLIIQIWDNDIFTTDDFLGVLELDLSDMPFPAQHASMCSIRMMDADPKWPHFLQHKRFSLFKKRTATGWWPCQVLEDGKWRLSGKVKMTLEILSEEEALIRAAGRGQSEPNQYPTLHPPPRTNTLLSWFQSPVRNFCYVFWKRYRFKIIVISIILIVGLMLFSFMYSAPGYLAMRWVKPELRLTAPKDMFTNIINSLNTSKASSSNLTTPVLP</sequence>
<evidence type="ECO:0000256" key="11">
    <source>
        <dbReference type="SAM" id="MobiDB-lite"/>
    </source>
</evidence>
<evidence type="ECO:0000313" key="15">
    <source>
        <dbReference type="Proteomes" id="UP001177744"/>
    </source>
</evidence>
<keyword evidence="8" id="KW-0106">Calcium</keyword>
<feature type="domain" description="C2" evidence="13">
    <location>
        <begin position="1281"/>
        <end position="1402"/>
    </location>
</feature>
<feature type="compositionally biased region" description="Polar residues" evidence="11">
    <location>
        <begin position="356"/>
        <end position="366"/>
    </location>
</feature>
<dbReference type="Pfam" id="PF00168">
    <property type="entry name" value="C2"/>
    <property type="match status" value="6"/>
</dbReference>
<dbReference type="InterPro" id="IPR037723">
    <property type="entry name" value="C2D_Ferlin"/>
</dbReference>
<feature type="domain" description="C2" evidence="13">
    <location>
        <begin position="1114"/>
        <end position="1243"/>
    </location>
</feature>
<dbReference type="Pfam" id="PF08150">
    <property type="entry name" value="FerB"/>
    <property type="match status" value="1"/>
</dbReference>
<evidence type="ECO:0000256" key="3">
    <source>
        <dbReference type="ARBA" id="ARBA00007561"/>
    </source>
</evidence>
<dbReference type="Pfam" id="PF22901">
    <property type="entry name" value="dsrm_Ferlin"/>
    <property type="match status" value="1"/>
</dbReference>
<dbReference type="SMART" id="SM01201">
    <property type="entry name" value="FerB"/>
    <property type="match status" value="1"/>
</dbReference>
<dbReference type="CDD" id="cd04037">
    <property type="entry name" value="C2E_Ferlin"/>
    <property type="match status" value="1"/>
</dbReference>
<keyword evidence="6" id="KW-0479">Metal-binding</keyword>
<dbReference type="Gene3D" id="2.60.40.150">
    <property type="entry name" value="C2 domain"/>
    <property type="match status" value="5"/>
</dbReference>
<evidence type="ECO:0000256" key="6">
    <source>
        <dbReference type="ARBA" id="ARBA00022723"/>
    </source>
</evidence>
<feature type="compositionally biased region" description="Basic and acidic residues" evidence="11">
    <location>
        <begin position="1082"/>
        <end position="1092"/>
    </location>
</feature>
<accession>A0AA40LHC1</accession>
<keyword evidence="7" id="KW-0677">Repeat</keyword>
<dbReference type="CDD" id="cd08374">
    <property type="entry name" value="C2F_Ferlin"/>
    <property type="match status" value="1"/>
</dbReference>
<dbReference type="GO" id="GO:0005886">
    <property type="term" value="C:plasma membrane"/>
    <property type="evidence" value="ECO:0007669"/>
    <property type="project" value="UniProtKB-SubCell"/>
</dbReference>
<dbReference type="InterPro" id="IPR037720">
    <property type="entry name" value="C2B_Ferlin"/>
</dbReference>
<evidence type="ECO:0000256" key="1">
    <source>
        <dbReference type="ARBA" id="ARBA00004167"/>
    </source>
</evidence>
<dbReference type="SMART" id="SM01200">
    <property type="entry name" value="FerA"/>
    <property type="match status" value="1"/>
</dbReference>
<feature type="compositionally biased region" description="Basic and acidic residues" evidence="11">
    <location>
        <begin position="369"/>
        <end position="382"/>
    </location>
</feature>
<protein>
    <recommendedName>
        <fullName evidence="13">C2 domain-containing protein</fullName>
    </recommendedName>
</protein>
<keyword evidence="5 12" id="KW-0812">Transmembrane</keyword>
<evidence type="ECO:0000256" key="10">
    <source>
        <dbReference type="ARBA" id="ARBA00023136"/>
    </source>
</evidence>
<dbReference type="InterPro" id="IPR035892">
    <property type="entry name" value="C2_domain_sf"/>
</dbReference>
<dbReference type="Proteomes" id="UP001177744">
    <property type="component" value="Unassembled WGS sequence"/>
</dbReference>
<dbReference type="InterPro" id="IPR037724">
    <property type="entry name" value="C2E_Ferlin"/>
</dbReference>
<feature type="region of interest" description="Disordered" evidence="11">
    <location>
        <begin position="353"/>
        <end position="397"/>
    </location>
</feature>
<dbReference type="GO" id="GO:0061025">
    <property type="term" value="P:membrane fusion"/>
    <property type="evidence" value="ECO:0007669"/>
    <property type="project" value="TreeGrafter"/>
</dbReference>
<keyword evidence="9 12" id="KW-1133">Transmembrane helix</keyword>
<dbReference type="SUPFAM" id="SSF49562">
    <property type="entry name" value="C2 domain (Calcium/lipid-binding domain, CaLB)"/>
    <property type="match status" value="6"/>
</dbReference>
<dbReference type="Pfam" id="PF16165">
    <property type="entry name" value="Ferlin_C"/>
    <property type="match status" value="1"/>
</dbReference>
<feature type="domain" description="C2" evidence="13">
    <location>
        <begin position="152"/>
        <end position="268"/>
    </location>
</feature>
<dbReference type="CDD" id="cd04011">
    <property type="entry name" value="C2B_Ferlin"/>
    <property type="match status" value="1"/>
</dbReference>
<feature type="domain" description="C2" evidence="13">
    <location>
        <begin position="1"/>
        <end position="99"/>
    </location>
</feature>
<evidence type="ECO:0000256" key="8">
    <source>
        <dbReference type="ARBA" id="ARBA00022837"/>
    </source>
</evidence>
<keyword evidence="10 12" id="KW-0472">Membrane</keyword>
<dbReference type="InterPro" id="IPR012561">
    <property type="entry name" value="Ferlin_B-domain"/>
</dbReference>
<comment type="subcellular location">
    <subcellularLocation>
        <location evidence="2">Cell membrane</location>
    </subcellularLocation>
    <subcellularLocation>
        <location evidence="1">Membrane</location>
        <topology evidence="1">Single-pass membrane protein</topology>
    </subcellularLocation>
</comment>
<evidence type="ECO:0000256" key="5">
    <source>
        <dbReference type="ARBA" id="ARBA00022692"/>
    </source>
</evidence>
<comment type="similarity">
    <text evidence="3">Belongs to the ferlin family.</text>
</comment>
<feature type="region of interest" description="Disordered" evidence="11">
    <location>
        <begin position="1082"/>
        <end position="1111"/>
    </location>
</feature>
<reference evidence="14" key="1">
    <citation type="submission" date="2023-06" db="EMBL/GenBank/DDBJ databases">
        <title>Reference genome for the Northern bat (Eptesicus nilssonii), a most northern bat species.</title>
        <authorList>
            <person name="Laine V.N."/>
            <person name="Pulliainen A.T."/>
            <person name="Lilley T.M."/>
        </authorList>
    </citation>
    <scope>NUCLEOTIDE SEQUENCE</scope>
    <source>
        <strain evidence="14">BLF_Eptnil</strain>
        <tissue evidence="14">Kidney</tissue>
    </source>
</reference>
<dbReference type="InterPro" id="IPR055072">
    <property type="entry name" value="Ferlin_DSRM"/>
</dbReference>
<dbReference type="PANTHER" id="PTHR12546">
    <property type="entry name" value="FER-1-LIKE"/>
    <property type="match status" value="1"/>
</dbReference>
<dbReference type="SMART" id="SM01202">
    <property type="entry name" value="FerI"/>
    <property type="match status" value="1"/>
</dbReference>
<feature type="domain" description="C2" evidence="13">
    <location>
        <begin position="1582"/>
        <end position="1702"/>
    </location>
</feature>
<dbReference type="PROSITE" id="PS50004">
    <property type="entry name" value="C2"/>
    <property type="match status" value="6"/>
</dbReference>
<evidence type="ECO:0000256" key="12">
    <source>
        <dbReference type="SAM" id="Phobius"/>
    </source>
</evidence>
<evidence type="ECO:0000256" key="7">
    <source>
        <dbReference type="ARBA" id="ARBA00022737"/>
    </source>
</evidence>
<proteinExistence type="inferred from homology"/>
<dbReference type="PANTHER" id="PTHR12546:SF34">
    <property type="entry name" value="FER-1-LIKE PROTEIN 5"/>
    <property type="match status" value="1"/>
</dbReference>
<dbReference type="InterPro" id="IPR012560">
    <property type="entry name" value="Ferlin_A-domain"/>
</dbReference>
<organism evidence="14 15">
    <name type="scientific">Cnephaeus nilssonii</name>
    <name type="common">Northern bat</name>
    <name type="synonym">Eptesicus nilssonii</name>
    <dbReference type="NCBI Taxonomy" id="3371016"/>
    <lineage>
        <taxon>Eukaryota</taxon>
        <taxon>Metazoa</taxon>
        <taxon>Chordata</taxon>
        <taxon>Craniata</taxon>
        <taxon>Vertebrata</taxon>
        <taxon>Euteleostomi</taxon>
        <taxon>Mammalia</taxon>
        <taxon>Eutheria</taxon>
        <taxon>Laurasiatheria</taxon>
        <taxon>Chiroptera</taxon>
        <taxon>Yangochiroptera</taxon>
        <taxon>Vespertilionidae</taxon>
        <taxon>Cnephaeus</taxon>
    </lineage>
</organism>
<feature type="domain" description="C2" evidence="13">
    <location>
        <begin position="1824"/>
        <end position="1993"/>
    </location>
</feature>
<keyword evidence="4" id="KW-1003">Cell membrane</keyword>
<dbReference type="GO" id="GO:0046872">
    <property type="term" value="F:metal ion binding"/>
    <property type="evidence" value="ECO:0007669"/>
    <property type="project" value="UniProtKB-KW"/>
</dbReference>
<evidence type="ECO:0000256" key="2">
    <source>
        <dbReference type="ARBA" id="ARBA00004236"/>
    </source>
</evidence>
<evidence type="ECO:0000259" key="13">
    <source>
        <dbReference type="PROSITE" id="PS50004"/>
    </source>
</evidence>
<keyword evidence="15" id="KW-1185">Reference proteome</keyword>
<dbReference type="SMART" id="SM00239">
    <property type="entry name" value="C2"/>
    <property type="match status" value="6"/>
</dbReference>
<comment type="caution">
    <text evidence="14">The sequence shown here is derived from an EMBL/GenBank/DDBJ whole genome shotgun (WGS) entry which is preliminary data.</text>
</comment>
<dbReference type="InterPro" id="IPR037725">
    <property type="entry name" value="C2F_Ferlin"/>
</dbReference>
<evidence type="ECO:0000256" key="9">
    <source>
        <dbReference type="ARBA" id="ARBA00022989"/>
    </source>
</evidence>
<dbReference type="InterPro" id="IPR032362">
    <property type="entry name" value="Ferlin_C"/>
</dbReference>
<dbReference type="CDD" id="cd04017">
    <property type="entry name" value="C2D_Ferlin"/>
    <property type="match status" value="1"/>
</dbReference>
<feature type="transmembrane region" description="Helical" evidence="12">
    <location>
        <begin position="2098"/>
        <end position="2120"/>
    </location>
</feature>
<dbReference type="InterPro" id="IPR000008">
    <property type="entry name" value="C2_dom"/>
</dbReference>
<dbReference type="SMART" id="SM00693">
    <property type="entry name" value="DysFN"/>
    <property type="match status" value="2"/>
</dbReference>
<dbReference type="Pfam" id="PF08165">
    <property type="entry name" value="FerA"/>
    <property type="match status" value="1"/>
</dbReference>
<evidence type="ECO:0000256" key="4">
    <source>
        <dbReference type="ARBA" id="ARBA00022475"/>
    </source>
</evidence>
<name>A0AA40LHC1_CNENI</name>
<dbReference type="EMBL" id="JAULJE010000017">
    <property type="protein sequence ID" value="KAK1332775.1"/>
    <property type="molecule type" value="Genomic_DNA"/>
</dbReference>
<dbReference type="InterPro" id="IPR006614">
    <property type="entry name" value="Peroxin/Ferlin"/>
</dbReference>